<evidence type="ECO:0000259" key="2">
    <source>
        <dbReference type="PROSITE" id="PS50902"/>
    </source>
</evidence>
<dbReference type="InterPro" id="IPR008254">
    <property type="entry name" value="Flavodoxin/NO_synth"/>
</dbReference>
<protein>
    <submittedName>
        <fullName evidence="3">Flavodoxin domain-containing protein</fullName>
    </submittedName>
</protein>
<evidence type="ECO:0000313" key="4">
    <source>
        <dbReference type="Proteomes" id="UP000749471"/>
    </source>
</evidence>
<dbReference type="InterPro" id="IPR052200">
    <property type="entry name" value="Protoporphyrinogen_IX_DH"/>
</dbReference>
<comment type="caution">
    <text evidence="3">The sequence shown here is derived from an EMBL/GenBank/DDBJ whole genome shotgun (WGS) entry which is preliminary data.</text>
</comment>
<organism evidence="3 4">
    <name type="scientific">Tissierella simiarum</name>
    <dbReference type="NCBI Taxonomy" id="2841534"/>
    <lineage>
        <taxon>Bacteria</taxon>
        <taxon>Bacillati</taxon>
        <taxon>Bacillota</taxon>
        <taxon>Tissierellia</taxon>
        <taxon>Tissierellales</taxon>
        <taxon>Tissierellaceae</taxon>
        <taxon>Tissierella</taxon>
    </lineage>
</organism>
<evidence type="ECO:0000313" key="3">
    <source>
        <dbReference type="EMBL" id="MBU5439437.1"/>
    </source>
</evidence>
<dbReference type="RefSeq" id="WP_216521145.1">
    <property type="nucleotide sequence ID" value="NZ_JAHLPM010000015.1"/>
</dbReference>
<dbReference type="InterPro" id="IPR026816">
    <property type="entry name" value="Flavodoxin_dom"/>
</dbReference>
<keyword evidence="1" id="KW-1133">Transmembrane helix</keyword>
<keyword evidence="1" id="KW-0812">Transmembrane</keyword>
<dbReference type="PROSITE" id="PS50902">
    <property type="entry name" value="FLAVODOXIN_LIKE"/>
    <property type="match status" value="1"/>
</dbReference>
<sequence>MNKIAVIYESKYGSTQKYAQWIAEEVNGDLFHCSKVNVEKLMQYNVIVYGGGLYASGIAGVSVITKNFESIKDKKIIVFTVGLASTDRKEIFAPIVEKNFSETMRNSIKFFHLRGGINYKELNLIHKLMMAMLKTVITRKAPDEMTDDDKQLLATYGTKVDLTNKNTIKLLVDYVKS</sequence>
<name>A0ABS6E9I7_9FIRM</name>
<dbReference type="PANTHER" id="PTHR38030:SF2">
    <property type="entry name" value="PROTOPORPHYRINOGEN IX DEHYDROGENASE [QUINONE]"/>
    <property type="match status" value="1"/>
</dbReference>
<gene>
    <name evidence="3" type="ORF">KQI42_15575</name>
</gene>
<dbReference type="Pfam" id="PF12724">
    <property type="entry name" value="Flavodoxin_5"/>
    <property type="match status" value="1"/>
</dbReference>
<reference evidence="3 4" key="1">
    <citation type="submission" date="2021-06" db="EMBL/GenBank/DDBJ databases">
        <authorList>
            <person name="Sun Q."/>
            <person name="Li D."/>
        </authorList>
    </citation>
    <scope>NUCLEOTIDE SEQUENCE [LARGE SCALE GENOMIC DNA]</scope>
    <source>
        <strain evidence="3 4">MSJ-40</strain>
    </source>
</reference>
<feature type="transmembrane region" description="Helical" evidence="1">
    <location>
        <begin position="46"/>
        <end position="65"/>
    </location>
</feature>
<dbReference type="InterPro" id="IPR001226">
    <property type="entry name" value="Flavodoxin_CS"/>
</dbReference>
<dbReference type="PANTHER" id="PTHR38030">
    <property type="entry name" value="PROTOPORPHYRINOGEN IX DEHYDROGENASE [MENAQUINONE]"/>
    <property type="match status" value="1"/>
</dbReference>
<dbReference type="Proteomes" id="UP000749471">
    <property type="component" value="Unassembled WGS sequence"/>
</dbReference>
<proteinExistence type="predicted"/>
<evidence type="ECO:0000256" key="1">
    <source>
        <dbReference type="SAM" id="Phobius"/>
    </source>
</evidence>
<dbReference type="EMBL" id="JAHLPM010000015">
    <property type="protein sequence ID" value="MBU5439437.1"/>
    <property type="molecule type" value="Genomic_DNA"/>
</dbReference>
<dbReference type="PROSITE" id="PS00201">
    <property type="entry name" value="FLAVODOXIN"/>
    <property type="match status" value="1"/>
</dbReference>
<accession>A0ABS6E9I7</accession>
<keyword evidence="1" id="KW-0472">Membrane</keyword>
<feature type="domain" description="Flavodoxin-like" evidence="2">
    <location>
        <begin position="4"/>
        <end position="161"/>
    </location>
</feature>
<keyword evidence="4" id="KW-1185">Reference proteome</keyword>